<dbReference type="Pfam" id="PF13614">
    <property type="entry name" value="AAA_31"/>
    <property type="match status" value="1"/>
</dbReference>
<protein>
    <submittedName>
        <fullName evidence="2">Chromosome (Plasmid) partitioning protein para / sporulation initiation inhibitor protein soj</fullName>
    </submittedName>
</protein>
<reference evidence="2" key="1">
    <citation type="journal article" date="2015" name="Proc. Natl. Acad. Sci. U.S.A.">
        <title>Networks of energetic and metabolic interactions define dynamics in microbial communities.</title>
        <authorList>
            <person name="Embree M."/>
            <person name="Liu J.K."/>
            <person name="Al-Bassam M.M."/>
            <person name="Zengler K."/>
        </authorList>
    </citation>
    <scope>NUCLEOTIDE SEQUENCE</scope>
</reference>
<dbReference type="InterPro" id="IPR027417">
    <property type="entry name" value="P-loop_NTPase"/>
</dbReference>
<gene>
    <name evidence="2" type="ORF">ASZ90_007088</name>
</gene>
<proteinExistence type="predicted"/>
<dbReference type="PANTHER" id="PTHR13696:SF52">
    <property type="entry name" value="PARA FAMILY PROTEIN CT_582"/>
    <property type="match status" value="1"/>
</dbReference>
<dbReference type="EMBL" id="LNQE01000919">
    <property type="protein sequence ID" value="KUG23161.1"/>
    <property type="molecule type" value="Genomic_DNA"/>
</dbReference>
<comment type="caution">
    <text evidence="2">The sequence shown here is derived from an EMBL/GenBank/DDBJ whole genome shotgun (WGS) entry which is preliminary data.</text>
</comment>
<name>A0A0W8FQS3_9ZZZZ</name>
<dbReference type="PANTHER" id="PTHR13696">
    <property type="entry name" value="P-LOOP CONTAINING NUCLEOSIDE TRIPHOSPHATE HYDROLASE"/>
    <property type="match status" value="1"/>
</dbReference>
<dbReference type="InterPro" id="IPR050678">
    <property type="entry name" value="DNA_Partitioning_ATPase"/>
</dbReference>
<feature type="domain" description="AAA" evidence="1">
    <location>
        <begin position="23"/>
        <end position="197"/>
    </location>
</feature>
<dbReference type="FunFam" id="3.40.50.300:FF:000285">
    <property type="entry name" value="Sporulation initiation inhibitor Soj"/>
    <property type="match status" value="1"/>
</dbReference>
<dbReference type="SUPFAM" id="SSF52540">
    <property type="entry name" value="P-loop containing nucleoside triphosphate hydrolases"/>
    <property type="match status" value="1"/>
</dbReference>
<dbReference type="CDD" id="cd02042">
    <property type="entry name" value="ParAB_family"/>
    <property type="match status" value="1"/>
</dbReference>
<evidence type="ECO:0000313" key="2">
    <source>
        <dbReference type="EMBL" id="KUG23161.1"/>
    </source>
</evidence>
<dbReference type="AlphaFoldDB" id="A0A0W8FQS3"/>
<accession>A0A0W8FQS3</accession>
<dbReference type="Gene3D" id="3.40.50.300">
    <property type="entry name" value="P-loop containing nucleotide triphosphate hydrolases"/>
    <property type="match status" value="1"/>
</dbReference>
<dbReference type="InterPro" id="IPR025669">
    <property type="entry name" value="AAA_dom"/>
</dbReference>
<organism evidence="2">
    <name type="scientific">hydrocarbon metagenome</name>
    <dbReference type="NCBI Taxonomy" id="938273"/>
    <lineage>
        <taxon>unclassified sequences</taxon>
        <taxon>metagenomes</taxon>
        <taxon>ecological metagenomes</taxon>
    </lineage>
</organism>
<sequence>MLVLTPSSCKRIYFFTPNKIMKKIICIANQKGGVGKTTTAINLSASLAAAEKKTLLIDGDSQSNSTSGMGADRSSFQTNNLYHAMIGQVPLEQVIINTIIPNLDIVPSTQDLIGLEVEFVGLEDKEKKLKNLLNSLDRQYDFIVIDCPPSLGMMTINALVASDFLIVPLQCEYFAMEGLGYLLNTVNMVKAQLNPQLVLGGILLTMFDQRNLLSRRVTDDVRQHFGDKVFKTVIPRNVRLSESPSHGLPIILYDIKSRGALAYMEMAQEIIRGRL</sequence>
<evidence type="ECO:0000259" key="1">
    <source>
        <dbReference type="Pfam" id="PF13614"/>
    </source>
</evidence>